<evidence type="ECO:0000313" key="5">
    <source>
        <dbReference type="Proteomes" id="UP001203423"/>
    </source>
</evidence>
<proteinExistence type="predicted"/>
<protein>
    <submittedName>
        <fullName evidence="4">HAD-IA family hydrolase</fullName>
    </submittedName>
</protein>
<comment type="cofactor">
    <cofactor evidence="1">
        <name>Mg(2+)</name>
        <dbReference type="ChEBI" id="CHEBI:18420"/>
    </cofactor>
</comment>
<dbReference type="InterPro" id="IPR023214">
    <property type="entry name" value="HAD_sf"/>
</dbReference>
<keyword evidence="2 4" id="KW-0378">Hydrolase</keyword>
<dbReference type="GO" id="GO:0016787">
    <property type="term" value="F:hydrolase activity"/>
    <property type="evidence" value="ECO:0007669"/>
    <property type="project" value="UniProtKB-KW"/>
</dbReference>
<gene>
    <name evidence="4" type="ORF">L2764_19765</name>
</gene>
<dbReference type="EMBL" id="JAKIKS010000100">
    <property type="protein sequence ID" value="MCL1126658.1"/>
    <property type="molecule type" value="Genomic_DNA"/>
</dbReference>
<evidence type="ECO:0000256" key="1">
    <source>
        <dbReference type="ARBA" id="ARBA00001946"/>
    </source>
</evidence>
<dbReference type="PANTHER" id="PTHR46470">
    <property type="entry name" value="N-ACYLNEURAMINATE-9-PHOSPHATASE"/>
    <property type="match status" value="1"/>
</dbReference>
<reference evidence="4 5" key="1">
    <citation type="submission" date="2022-01" db="EMBL/GenBank/DDBJ databases">
        <title>Whole genome-based taxonomy of the Shewanellaceae.</title>
        <authorList>
            <person name="Martin-Rodriguez A.J."/>
        </authorList>
    </citation>
    <scope>NUCLEOTIDE SEQUENCE [LARGE SCALE GENOMIC DNA]</scope>
    <source>
        <strain evidence="4 5">DSM 17177</strain>
    </source>
</reference>
<organism evidence="4 5">
    <name type="scientific">Shewanella surugensis</name>
    <dbReference type="NCBI Taxonomy" id="212020"/>
    <lineage>
        <taxon>Bacteria</taxon>
        <taxon>Pseudomonadati</taxon>
        <taxon>Pseudomonadota</taxon>
        <taxon>Gammaproteobacteria</taxon>
        <taxon>Alteromonadales</taxon>
        <taxon>Shewanellaceae</taxon>
        <taxon>Shewanella</taxon>
    </lineage>
</organism>
<dbReference type="NCBIfam" id="TIGR01549">
    <property type="entry name" value="HAD-SF-IA-v1"/>
    <property type="match status" value="1"/>
</dbReference>
<comment type="caution">
    <text evidence="4">The sequence shown here is derived from an EMBL/GenBank/DDBJ whole genome shotgun (WGS) entry which is preliminary data.</text>
</comment>
<dbReference type="PANTHER" id="PTHR46470:SF4">
    <property type="entry name" value="5-AMINO-6-(5-PHOSPHO-D-RIBITYLAMINO)URACIL PHOSPHATASE YIGB"/>
    <property type="match status" value="1"/>
</dbReference>
<dbReference type="Proteomes" id="UP001203423">
    <property type="component" value="Unassembled WGS sequence"/>
</dbReference>
<keyword evidence="5" id="KW-1185">Reference proteome</keyword>
<dbReference type="Gene3D" id="1.20.120.1600">
    <property type="match status" value="1"/>
</dbReference>
<evidence type="ECO:0000256" key="3">
    <source>
        <dbReference type="ARBA" id="ARBA00022842"/>
    </source>
</evidence>
<evidence type="ECO:0000313" key="4">
    <source>
        <dbReference type="EMBL" id="MCL1126658.1"/>
    </source>
</evidence>
<dbReference type="InterPro" id="IPR051400">
    <property type="entry name" value="HAD-like_hydrolase"/>
</dbReference>
<dbReference type="SFLD" id="SFLDS00003">
    <property type="entry name" value="Haloacid_Dehalogenase"/>
    <property type="match status" value="1"/>
</dbReference>
<accession>A0ABT0LG63</accession>
<dbReference type="InterPro" id="IPR036412">
    <property type="entry name" value="HAD-like_sf"/>
</dbReference>
<keyword evidence="3" id="KW-0460">Magnesium</keyword>
<dbReference type="Pfam" id="PF00702">
    <property type="entry name" value="Hydrolase"/>
    <property type="match status" value="1"/>
</dbReference>
<dbReference type="Gene3D" id="3.40.50.1000">
    <property type="entry name" value="HAD superfamily/HAD-like"/>
    <property type="match status" value="1"/>
</dbReference>
<name>A0ABT0LG63_9GAMM</name>
<dbReference type="SFLD" id="SFLDG01129">
    <property type="entry name" value="C1.5:_HAD__Beta-PGM__Phosphata"/>
    <property type="match status" value="1"/>
</dbReference>
<sequence length="258" mass="28718">MHIFIKPQPITCLSFDLDDTLYDNRPIMRRAEQKLLDYLHEQFSATEQWYPNEIMAIKAQLLRTHAGLVHDVSHLRQAAIAQGLVNAGYSNNQAHKGAVEALQHFLHYRSDFTLSTSVMDLLEALKQKYPLIAITNGNVDAKRIGLDGMIEFALCPGNGMRMKPYGDMFHLALNTLNIDADRLMHIGDSSASDVRGAREAGCQAAWLNPAFGVQQHVGVAADELNATITTLEKTVMNKQSSLLPHICLSNLEQLRALL</sequence>
<dbReference type="SUPFAM" id="SSF56784">
    <property type="entry name" value="HAD-like"/>
    <property type="match status" value="1"/>
</dbReference>
<dbReference type="InterPro" id="IPR006439">
    <property type="entry name" value="HAD-SF_hydro_IA"/>
</dbReference>
<evidence type="ECO:0000256" key="2">
    <source>
        <dbReference type="ARBA" id="ARBA00022801"/>
    </source>
</evidence>
<dbReference type="RefSeq" id="WP_248942073.1">
    <property type="nucleotide sequence ID" value="NZ_JAKIKS010000100.1"/>
</dbReference>